<dbReference type="InterPro" id="IPR034457">
    <property type="entry name" value="Organic_radical-activating"/>
</dbReference>
<name>A0A127K2T0_9RHOO</name>
<dbReference type="CDD" id="cd01335">
    <property type="entry name" value="Radical_SAM"/>
    <property type="match status" value="1"/>
</dbReference>
<dbReference type="SFLD" id="SFLDS00029">
    <property type="entry name" value="Radical_SAM"/>
    <property type="match status" value="1"/>
</dbReference>
<dbReference type="GO" id="GO:0051539">
    <property type="term" value="F:4 iron, 4 sulfur cluster binding"/>
    <property type="evidence" value="ECO:0007669"/>
    <property type="project" value="UniProtKB-KW"/>
</dbReference>
<keyword evidence="2" id="KW-0004">4Fe-4S</keyword>
<evidence type="ECO:0000313" key="9">
    <source>
        <dbReference type="EMBL" id="AMO36258.1"/>
    </source>
</evidence>
<evidence type="ECO:0000256" key="7">
    <source>
        <dbReference type="ARBA" id="ARBA00023014"/>
    </source>
</evidence>
<dbReference type="RefSeq" id="WP_048709531.1">
    <property type="nucleotide sequence ID" value="NZ_CP014646.1"/>
</dbReference>
<keyword evidence="9" id="KW-0456">Lyase</keyword>
<organism evidence="9 10">
    <name type="scientific">Thauera humireducens</name>
    <dbReference type="NCBI Taxonomy" id="1134435"/>
    <lineage>
        <taxon>Bacteria</taxon>
        <taxon>Pseudomonadati</taxon>
        <taxon>Pseudomonadota</taxon>
        <taxon>Betaproteobacteria</taxon>
        <taxon>Rhodocyclales</taxon>
        <taxon>Zoogloeaceae</taxon>
        <taxon>Thauera</taxon>
    </lineage>
</organism>
<dbReference type="AlphaFoldDB" id="A0A127K2T0"/>
<dbReference type="InterPro" id="IPR013785">
    <property type="entry name" value="Aldolase_TIM"/>
</dbReference>
<keyword evidence="7" id="KW-0411">Iron-sulfur</keyword>
<dbReference type="InterPro" id="IPR007197">
    <property type="entry name" value="rSAM"/>
</dbReference>
<proteinExistence type="predicted"/>
<dbReference type="GO" id="GO:0046872">
    <property type="term" value="F:metal ion binding"/>
    <property type="evidence" value="ECO:0007669"/>
    <property type="project" value="UniProtKB-KW"/>
</dbReference>
<dbReference type="PANTHER" id="PTHR30352">
    <property type="entry name" value="PYRUVATE FORMATE-LYASE-ACTIVATING ENZYME"/>
    <property type="match status" value="1"/>
</dbReference>
<keyword evidence="4" id="KW-0949">S-adenosyl-L-methionine</keyword>
<dbReference type="InterPro" id="IPR058240">
    <property type="entry name" value="rSAM_sf"/>
</dbReference>
<evidence type="ECO:0000256" key="4">
    <source>
        <dbReference type="ARBA" id="ARBA00022691"/>
    </source>
</evidence>
<evidence type="ECO:0000256" key="3">
    <source>
        <dbReference type="ARBA" id="ARBA00022526"/>
    </source>
</evidence>
<keyword evidence="5" id="KW-0479">Metal-binding</keyword>
<evidence type="ECO:0000256" key="2">
    <source>
        <dbReference type="ARBA" id="ARBA00022485"/>
    </source>
</evidence>
<dbReference type="Gene3D" id="3.20.20.70">
    <property type="entry name" value="Aldolase class I"/>
    <property type="match status" value="1"/>
</dbReference>
<dbReference type="EMBL" id="CP014646">
    <property type="protein sequence ID" value="AMO36258.1"/>
    <property type="molecule type" value="Genomic_DNA"/>
</dbReference>
<feature type="domain" description="Radical SAM core" evidence="8">
    <location>
        <begin position="76"/>
        <end position="297"/>
    </location>
</feature>
<dbReference type="GO" id="GO:0016829">
    <property type="term" value="F:lyase activity"/>
    <property type="evidence" value="ECO:0007669"/>
    <property type="project" value="UniProtKB-KW"/>
</dbReference>
<dbReference type="KEGG" id="thu:AC731_004490"/>
<dbReference type="SFLD" id="SFLDG01101">
    <property type="entry name" value="Uncharacterised_Radical_SAM_Su"/>
    <property type="match status" value="1"/>
</dbReference>
<dbReference type="NCBIfam" id="TIGR04337">
    <property type="entry name" value="AmmeMemoSam_rS"/>
    <property type="match status" value="1"/>
</dbReference>
<comment type="cofactor">
    <cofactor evidence="1">
        <name>[4Fe-4S] cluster</name>
        <dbReference type="ChEBI" id="CHEBI:49883"/>
    </cofactor>
</comment>
<dbReference type="SUPFAM" id="SSF102114">
    <property type="entry name" value="Radical SAM enzymes"/>
    <property type="match status" value="1"/>
</dbReference>
<keyword evidence="9" id="KW-0670">Pyruvate</keyword>
<gene>
    <name evidence="9" type="ORF">AC731_004490</name>
</gene>
<protein>
    <submittedName>
        <fullName evidence="9">Pyruvate formate lyase-activating protein</fullName>
    </submittedName>
</protein>
<keyword evidence="6" id="KW-0408">Iron</keyword>
<dbReference type="Pfam" id="PF04055">
    <property type="entry name" value="Radical_SAM"/>
    <property type="match status" value="1"/>
</dbReference>
<keyword evidence="10" id="KW-1185">Reference proteome</keyword>
<evidence type="ECO:0000313" key="10">
    <source>
        <dbReference type="Proteomes" id="UP000036902"/>
    </source>
</evidence>
<evidence type="ECO:0000256" key="5">
    <source>
        <dbReference type="ARBA" id="ARBA00022723"/>
    </source>
</evidence>
<dbReference type="Proteomes" id="UP000036902">
    <property type="component" value="Chromosome"/>
</dbReference>
<keyword evidence="3" id="KW-0313">Glucose metabolism</keyword>
<evidence type="ECO:0000256" key="6">
    <source>
        <dbReference type="ARBA" id="ARBA00023004"/>
    </source>
</evidence>
<dbReference type="InterPro" id="IPR027596">
    <property type="entry name" value="AmmeMemoSam_rS"/>
</dbReference>
<sequence>MNASPASGQNHPGRYWHRLDDGRIQCDLCPRYCKLHEDQRGACFVRMREGDGIVLTTYGRSSGFCIDPIEKKPLNHFYPGSKVLSFGTAGCNLACKFCQNWDISKSRDMDSLMDAASPDEIVATARHWGCHSVAFTYNDPVIFAEYAMDVADACHAHGLQTVAVTAGYITELARRDFFSRMDAANVDLKGFTDDFYVRLCGAHLQPVLDTLVWLQHETDVWVELTTLLIPGQNDSDAELQALSKWVHDELGAEVPLHFSAFHPDFKMTEVPPTPPATLTRARRIALDAGLKHVYTGNVHDVEGDTTHCTGCGRPLIVRDWYEIRSYTVDAQGACPDCGTKLAGRYGPVGAAAGDAFGARRIPVAIHRQPLQGRKTS</sequence>
<dbReference type="STRING" id="1134435.AC731_004490"/>
<keyword evidence="3" id="KW-0119">Carbohydrate metabolism</keyword>
<accession>A0A127K2T0</accession>
<dbReference type="PANTHER" id="PTHR30352:SF5">
    <property type="entry name" value="PYRUVATE FORMATE-LYASE 1-ACTIVATING ENZYME"/>
    <property type="match status" value="1"/>
</dbReference>
<dbReference type="PROSITE" id="PS51918">
    <property type="entry name" value="RADICAL_SAM"/>
    <property type="match status" value="1"/>
</dbReference>
<evidence type="ECO:0000256" key="1">
    <source>
        <dbReference type="ARBA" id="ARBA00001966"/>
    </source>
</evidence>
<reference evidence="10" key="1">
    <citation type="submission" date="2016-03" db="EMBL/GenBank/DDBJ databases">
        <authorList>
            <person name="Ma C."/>
            <person name="Zhou S."/>
            <person name="Yang G."/>
        </authorList>
    </citation>
    <scope>NUCLEOTIDE SEQUENCE [LARGE SCALE GENOMIC DNA]</scope>
    <source>
        <strain evidence="10">SgZ-1</strain>
    </source>
</reference>
<evidence type="ECO:0000259" key="8">
    <source>
        <dbReference type="PROSITE" id="PS51918"/>
    </source>
</evidence>
<dbReference type="GO" id="GO:0006006">
    <property type="term" value="P:glucose metabolic process"/>
    <property type="evidence" value="ECO:0007669"/>
    <property type="project" value="UniProtKB-KW"/>
</dbReference>